<name>A0AAW7YYZ7_9STAP</name>
<evidence type="ECO:0000313" key="2">
    <source>
        <dbReference type="EMBL" id="MDO6575297.1"/>
    </source>
</evidence>
<proteinExistence type="predicted"/>
<accession>A0AAW7YYZ7</accession>
<dbReference type="EMBL" id="JAUOQO010000469">
    <property type="protein sequence ID" value="MDO6575297.1"/>
    <property type="molecule type" value="Genomic_DNA"/>
</dbReference>
<evidence type="ECO:0000256" key="1">
    <source>
        <dbReference type="SAM" id="MobiDB-lite"/>
    </source>
</evidence>
<sequence>VTKVRPSFSLKGESEKLTVGVRGSIDQGIYHSSSNDNYTDKSLATFANVQFDSRKKLTLLAEYLKQQDARSDSGSGSSLTTDQATKP</sequence>
<keyword evidence="3" id="KW-1185">Reference proteome</keyword>
<comment type="caution">
    <text evidence="2">The sequence shown here is derived from an EMBL/GenBank/DDBJ whole genome shotgun (WGS) entry which is preliminary data.</text>
</comment>
<dbReference type="AlphaFoldDB" id="A0AAW7YYZ7"/>
<dbReference type="RefSeq" id="WP_303522316.1">
    <property type="nucleotide sequence ID" value="NZ_JAUOQO010000469.1"/>
</dbReference>
<protein>
    <submittedName>
        <fullName evidence="2">Uncharacterized protein</fullName>
    </submittedName>
</protein>
<feature type="non-terminal residue" evidence="2">
    <location>
        <position position="1"/>
    </location>
</feature>
<reference evidence="2" key="1">
    <citation type="submission" date="2023-07" db="EMBL/GenBank/DDBJ databases">
        <title>Genome content predicts the carbon catabolic preferences of heterotrophic bacteria.</title>
        <authorList>
            <person name="Gralka M."/>
        </authorList>
    </citation>
    <scope>NUCLEOTIDE SEQUENCE</scope>
    <source>
        <strain evidence="2">E2R20</strain>
    </source>
</reference>
<organism evidence="2 3">
    <name type="scientific">Staphylococcus pasteuri_A</name>
    <dbReference type="NCBI Taxonomy" id="3062664"/>
    <lineage>
        <taxon>Bacteria</taxon>
        <taxon>Bacillati</taxon>
        <taxon>Bacillota</taxon>
        <taxon>Bacilli</taxon>
        <taxon>Bacillales</taxon>
        <taxon>Staphylococcaceae</taxon>
        <taxon>Staphylococcus</taxon>
    </lineage>
</organism>
<evidence type="ECO:0000313" key="3">
    <source>
        <dbReference type="Proteomes" id="UP001170310"/>
    </source>
</evidence>
<dbReference type="Proteomes" id="UP001170310">
    <property type="component" value="Unassembled WGS sequence"/>
</dbReference>
<feature type="region of interest" description="Disordered" evidence="1">
    <location>
        <begin position="67"/>
        <end position="87"/>
    </location>
</feature>
<gene>
    <name evidence="2" type="ORF">Q4528_14365</name>
</gene>
<feature type="non-terminal residue" evidence="2">
    <location>
        <position position="87"/>
    </location>
</feature>
<feature type="compositionally biased region" description="Low complexity" evidence="1">
    <location>
        <begin position="72"/>
        <end position="87"/>
    </location>
</feature>